<dbReference type="InterPro" id="IPR044855">
    <property type="entry name" value="CoA-Trfase_III_dom3_sf"/>
</dbReference>
<dbReference type="Pfam" id="PF02515">
    <property type="entry name" value="CoA_transf_3"/>
    <property type="match status" value="1"/>
</dbReference>
<dbReference type="InterPro" id="IPR050483">
    <property type="entry name" value="CoA-transferase_III_domain"/>
</dbReference>
<evidence type="ECO:0000313" key="3">
    <source>
        <dbReference type="Proteomes" id="UP000198508"/>
    </source>
</evidence>
<dbReference type="RefSeq" id="WP_092361363.1">
    <property type="nucleotide sequence ID" value="NZ_DAINWJ010000474.1"/>
</dbReference>
<dbReference type="STRING" id="460384.SAMN05216313_104127"/>
<dbReference type="EMBL" id="FOIM01000004">
    <property type="protein sequence ID" value="SET30259.1"/>
    <property type="molecule type" value="Genomic_DNA"/>
</dbReference>
<dbReference type="PANTHER" id="PTHR48207">
    <property type="entry name" value="SUCCINATE--HYDROXYMETHYLGLUTARATE COA-TRANSFERASE"/>
    <property type="match status" value="1"/>
</dbReference>
<dbReference type="Proteomes" id="UP000198508">
    <property type="component" value="Unassembled WGS sequence"/>
</dbReference>
<organism evidence="2 3">
    <name type="scientific">Enterocloster lavalensis</name>
    <dbReference type="NCBI Taxonomy" id="460384"/>
    <lineage>
        <taxon>Bacteria</taxon>
        <taxon>Bacillati</taxon>
        <taxon>Bacillota</taxon>
        <taxon>Clostridia</taxon>
        <taxon>Lachnospirales</taxon>
        <taxon>Lachnospiraceae</taxon>
        <taxon>Enterocloster</taxon>
    </lineage>
</organism>
<dbReference type="InterPro" id="IPR003673">
    <property type="entry name" value="CoA-Trfase_fam_III"/>
</dbReference>
<proteinExistence type="predicted"/>
<evidence type="ECO:0000256" key="1">
    <source>
        <dbReference type="ARBA" id="ARBA00022679"/>
    </source>
</evidence>
<evidence type="ECO:0000313" key="2">
    <source>
        <dbReference type="EMBL" id="SET30259.1"/>
    </source>
</evidence>
<name>A0A1I0DEV6_9FIRM</name>
<dbReference type="InterPro" id="IPR023606">
    <property type="entry name" value="CoA-Trfase_III_dom_1_sf"/>
</dbReference>
<protein>
    <submittedName>
        <fullName evidence="2">Crotonobetainyl-CoA:carnitine CoA-transferase CaiB</fullName>
    </submittedName>
</protein>
<dbReference type="Gene3D" id="3.30.1540.10">
    <property type="entry name" value="formyl-coa transferase, domain 3"/>
    <property type="match status" value="1"/>
</dbReference>
<sequence>MKPLEGITVLDFSQFLSAPSATMRLADLGARVIKVERPDSGDICRTLYVSNLKIEEDSSLFHSINRNKDGVSLDLKDPACREDLETLLSLADVMVVNFRPGVAKRLGLDYAAVNASHPKIIYGEITGYGTTGPWSARPGQDLLVQSLSGLAWLNGNQDQPPTPMGLSVADLFAGQHLAQGILAALIKRAACGEGSYVHVSMLESVMDMQFEVFTTWLNDGHQPPLRSAVNNANGYINAPYGIYRTADGYIAIAMVPITTLGQLVDCDALAAYTDPETWCSRRDEIKAILAEHLLTGTTAHWLSLLEPADVWCSDVFTWERLFETDGFKELDMLQTVRTQGGTEFTTTRCPITIDGEHYKSEKPAPRIGQDNRIYLEN</sequence>
<dbReference type="AlphaFoldDB" id="A0A1I0DEV6"/>
<dbReference type="Gene3D" id="3.40.50.10540">
    <property type="entry name" value="Crotonobetainyl-coa:carnitine coa-transferase, domain 1"/>
    <property type="match status" value="1"/>
</dbReference>
<dbReference type="GeneID" id="93276266"/>
<dbReference type="GO" id="GO:0008410">
    <property type="term" value="F:CoA-transferase activity"/>
    <property type="evidence" value="ECO:0007669"/>
    <property type="project" value="TreeGrafter"/>
</dbReference>
<keyword evidence="3" id="KW-1185">Reference proteome</keyword>
<accession>A0A1I0DEV6</accession>
<dbReference type="PANTHER" id="PTHR48207:SF4">
    <property type="entry name" value="BLL6097 PROTEIN"/>
    <property type="match status" value="1"/>
</dbReference>
<reference evidence="3" key="1">
    <citation type="submission" date="2016-10" db="EMBL/GenBank/DDBJ databases">
        <authorList>
            <person name="Varghese N."/>
            <person name="Submissions S."/>
        </authorList>
    </citation>
    <scope>NUCLEOTIDE SEQUENCE [LARGE SCALE GENOMIC DNA]</scope>
    <source>
        <strain evidence="3">NLAE-zl-G277</strain>
    </source>
</reference>
<gene>
    <name evidence="2" type="ORF">SAMN05216313_104127</name>
</gene>
<keyword evidence="1 2" id="KW-0808">Transferase</keyword>
<dbReference type="SUPFAM" id="SSF89796">
    <property type="entry name" value="CoA-transferase family III (CaiB/BaiF)"/>
    <property type="match status" value="1"/>
</dbReference>